<dbReference type="InterPro" id="IPR000639">
    <property type="entry name" value="Epox_hydrolase-like"/>
</dbReference>
<dbReference type="EMBL" id="JELX01001967">
    <property type="protein sequence ID" value="KYF56997.1"/>
    <property type="molecule type" value="Genomic_DNA"/>
</dbReference>
<keyword evidence="1" id="KW-0378">Hydrolase</keyword>
<evidence type="ECO:0000259" key="2">
    <source>
        <dbReference type="Pfam" id="PF00561"/>
    </source>
</evidence>
<dbReference type="Proteomes" id="UP000075604">
    <property type="component" value="Unassembled WGS sequence"/>
</dbReference>
<gene>
    <name evidence="3" type="ORF">BE04_26280</name>
</gene>
<sequence length="299" mass="32949">MPPRNDITHAHADVNGVRLHYASSGTGKLILFIHGFPELWYAWKRQLFDFGRHHRAVALDQRGYNLSSKPSAVDAYGIDLLAADIAALIEHLGEEKAVLVGHDVGAVVAWAVALRHPERVEKLVAINMSHPACFDRALREDPAQQAASQYMHLFRSRSAEERLSQHDYGFLREIFLDPGLSQGYFSEADVGVYLEAFAQPGAMTGGLNLYRAAQIGPPGPGKPVGGSNLTRGLRSLTVSVPVLVIWGERDPYLLPASNLAGIELYVPDLRVMRVPEATHWIVHEEPEIVNAAIRGFLAR</sequence>
<dbReference type="InterPro" id="IPR029058">
    <property type="entry name" value="AB_hydrolase_fold"/>
</dbReference>
<comment type="caution">
    <text evidence="3">The sequence shown here is derived from an EMBL/GenBank/DDBJ whole genome shotgun (WGS) entry which is preliminary data.</text>
</comment>
<dbReference type="PANTHER" id="PTHR43329">
    <property type="entry name" value="EPOXIDE HYDROLASE"/>
    <property type="match status" value="1"/>
</dbReference>
<dbReference type="Pfam" id="PF00561">
    <property type="entry name" value="Abhydrolase_1"/>
    <property type="match status" value="1"/>
</dbReference>
<dbReference type="Gene3D" id="3.40.50.1820">
    <property type="entry name" value="alpha/beta hydrolase"/>
    <property type="match status" value="1"/>
</dbReference>
<dbReference type="PRINTS" id="PR00111">
    <property type="entry name" value="ABHYDROLASE"/>
</dbReference>
<dbReference type="PRINTS" id="PR00412">
    <property type="entry name" value="EPOXHYDRLASE"/>
</dbReference>
<proteinExistence type="predicted"/>
<organism evidence="3 4">
    <name type="scientific">Sorangium cellulosum</name>
    <name type="common">Polyangium cellulosum</name>
    <dbReference type="NCBI Taxonomy" id="56"/>
    <lineage>
        <taxon>Bacteria</taxon>
        <taxon>Pseudomonadati</taxon>
        <taxon>Myxococcota</taxon>
        <taxon>Polyangia</taxon>
        <taxon>Polyangiales</taxon>
        <taxon>Polyangiaceae</taxon>
        <taxon>Sorangium</taxon>
    </lineage>
</organism>
<evidence type="ECO:0000313" key="4">
    <source>
        <dbReference type="Proteomes" id="UP000075604"/>
    </source>
</evidence>
<dbReference type="GO" id="GO:0016787">
    <property type="term" value="F:hydrolase activity"/>
    <property type="evidence" value="ECO:0007669"/>
    <property type="project" value="UniProtKB-KW"/>
</dbReference>
<protein>
    <recommendedName>
        <fullName evidence="2">AB hydrolase-1 domain-containing protein</fullName>
    </recommendedName>
</protein>
<feature type="domain" description="AB hydrolase-1" evidence="2">
    <location>
        <begin position="29"/>
        <end position="286"/>
    </location>
</feature>
<evidence type="ECO:0000313" key="3">
    <source>
        <dbReference type="EMBL" id="KYF56997.1"/>
    </source>
</evidence>
<name>A0A150PMN7_SORCE</name>
<dbReference type="AlphaFoldDB" id="A0A150PMN7"/>
<dbReference type="SUPFAM" id="SSF53474">
    <property type="entry name" value="alpha/beta-Hydrolases"/>
    <property type="match status" value="1"/>
</dbReference>
<reference evidence="3 4" key="1">
    <citation type="submission" date="2014-02" db="EMBL/GenBank/DDBJ databases">
        <title>The small core and large imbalanced accessory genome model reveals a collaborative survival strategy of Sorangium cellulosum strains in nature.</title>
        <authorList>
            <person name="Han K."/>
            <person name="Peng R."/>
            <person name="Blom J."/>
            <person name="Li Y.-Z."/>
        </authorList>
    </citation>
    <scope>NUCLEOTIDE SEQUENCE [LARGE SCALE GENOMIC DNA]</scope>
    <source>
        <strain evidence="3 4">So0157-18</strain>
    </source>
</reference>
<accession>A0A150PMN7</accession>
<evidence type="ECO:0000256" key="1">
    <source>
        <dbReference type="ARBA" id="ARBA00022801"/>
    </source>
</evidence>
<dbReference type="InterPro" id="IPR000073">
    <property type="entry name" value="AB_hydrolase_1"/>
</dbReference>